<evidence type="ECO:0000313" key="3">
    <source>
        <dbReference type="Proteomes" id="UP000183567"/>
    </source>
</evidence>
<feature type="compositionally biased region" description="Acidic residues" evidence="1">
    <location>
        <begin position="362"/>
        <end position="383"/>
    </location>
</feature>
<dbReference type="OrthoDB" id="27483at2759"/>
<dbReference type="PANTHER" id="PTHR33099">
    <property type="entry name" value="FE2OG DIOXYGENASE DOMAIN-CONTAINING PROTEIN"/>
    <property type="match status" value="1"/>
</dbReference>
<dbReference type="AlphaFoldDB" id="A0A1J8PW37"/>
<evidence type="ECO:0000256" key="1">
    <source>
        <dbReference type="SAM" id="MobiDB-lite"/>
    </source>
</evidence>
<dbReference type="PANTHER" id="PTHR33099:SF11">
    <property type="entry name" value="FE2OG DIOXYGENASE DOMAIN-CONTAINING PROTEIN"/>
    <property type="match status" value="1"/>
</dbReference>
<comment type="caution">
    <text evidence="2">The sequence shown here is derived from an EMBL/GenBank/DDBJ whole genome shotgun (WGS) entry which is preliminary data.</text>
</comment>
<sequence length="440" mass="50587">MSQADDPQSSTTLEHDAFIYKRFNKRLTSIPEDEKGYRVRTDTKLTRAIDKLGDNPFASFVLDPWNRCNFAIIVKDEKAGEWMKPDVSVFQEHKLKANDLKFEDPYEQIIGEIEYQLRSVMFAGKKLNTKLYKLAICEKGEGAHLSWRRDSHSDAHRATVLFALNTEWEGGELVVKYRGIEVSVDLHPTTPRLSKDLEPVVVAFYKDMEYKFMPVIKGIQLVLQYDIEVVGEYPVFSPLDEKDPLDTLSERGEFLESTTTYPSKPDDISIQEIVDEIQRLHKRGTHTVGFPLCYLYRNQSVERESLKGNDSVLFDALKDHFDISVGPVLLYYIDRGEGRARGCIAYRYSAAPKPKEETLDPRDEDESEDESDPVEESSDDDDEHTYGTDTGDVIKRVSFHLPQLAAIDQISEQRHIEAWKWSQNGETRFFGTGMFVKQKD</sequence>
<dbReference type="EMBL" id="LVVM01004144">
    <property type="protein sequence ID" value="OJA13486.1"/>
    <property type="molecule type" value="Genomic_DNA"/>
</dbReference>
<gene>
    <name evidence="2" type="ORF">AZE42_08419</name>
</gene>
<evidence type="ECO:0008006" key="4">
    <source>
        <dbReference type="Google" id="ProtNLM"/>
    </source>
</evidence>
<evidence type="ECO:0000313" key="2">
    <source>
        <dbReference type="EMBL" id="OJA13486.1"/>
    </source>
</evidence>
<accession>A0A1J8PW37</accession>
<dbReference type="STRING" id="180088.A0A1J8PW37"/>
<reference evidence="2 3" key="1">
    <citation type="submission" date="2016-03" db="EMBL/GenBank/DDBJ databases">
        <title>Comparative genomics of the ectomycorrhizal sister species Rhizopogon vinicolor and Rhizopogon vesiculosus (Basidiomycota: Boletales) reveals a divergence of the mating type B locus.</title>
        <authorList>
            <person name="Mujic A.B."/>
            <person name="Kuo A."/>
            <person name="Tritt A."/>
            <person name="Lipzen A."/>
            <person name="Chen C."/>
            <person name="Johnson J."/>
            <person name="Sharma A."/>
            <person name="Barry K."/>
            <person name="Grigoriev I.V."/>
            <person name="Spatafora J.W."/>
        </authorList>
    </citation>
    <scope>NUCLEOTIDE SEQUENCE [LARGE SCALE GENOMIC DNA]</scope>
    <source>
        <strain evidence="2 3">AM-OR11-056</strain>
    </source>
</reference>
<name>A0A1J8PW37_9AGAM</name>
<protein>
    <recommendedName>
        <fullName evidence="4">Fe2OG dioxygenase domain-containing protein</fullName>
    </recommendedName>
</protein>
<dbReference type="Gene3D" id="2.60.120.620">
    <property type="entry name" value="q2cbj1_9rhob like domain"/>
    <property type="match status" value="1"/>
</dbReference>
<proteinExistence type="predicted"/>
<organism evidence="2 3">
    <name type="scientific">Rhizopogon vesiculosus</name>
    <dbReference type="NCBI Taxonomy" id="180088"/>
    <lineage>
        <taxon>Eukaryota</taxon>
        <taxon>Fungi</taxon>
        <taxon>Dikarya</taxon>
        <taxon>Basidiomycota</taxon>
        <taxon>Agaricomycotina</taxon>
        <taxon>Agaricomycetes</taxon>
        <taxon>Agaricomycetidae</taxon>
        <taxon>Boletales</taxon>
        <taxon>Suillineae</taxon>
        <taxon>Rhizopogonaceae</taxon>
        <taxon>Rhizopogon</taxon>
    </lineage>
</organism>
<keyword evidence="3" id="KW-1185">Reference proteome</keyword>
<dbReference type="Proteomes" id="UP000183567">
    <property type="component" value="Unassembled WGS sequence"/>
</dbReference>
<feature type="region of interest" description="Disordered" evidence="1">
    <location>
        <begin position="354"/>
        <end position="389"/>
    </location>
</feature>